<keyword evidence="1" id="KW-0812">Transmembrane</keyword>
<feature type="transmembrane region" description="Helical" evidence="1">
    <location>
        <begin position="202"/>
        <end position="227"/>
    </location>
</feature>
<proteinExistence type="predicted"/>
<protein>
    <recommendedName>
        <fullName evidence="4">PH domain-containing protein</fullName>
    </recommendedName>
</protein>
<keyword evidence="1" id="KW-1133">Transmembrane helix</keyword>
<evidence type="ECO:0000256" key="1">
    <source>
        <dbReference type="SAM" id="Phobius"/>
    </source>
</evidence>
<dbReference type="AlphaFoldDB" id="A0A7W7R976"/>
<dbReference type="Proteomes" id="UP000540506">
    <property type="component" value="Unassembled WGS sequence"/>
</dbReference>
<keyword evidence="1" id="KW-0472">Membrane</keyword>
<sequence>MLPAPPSKREAALLAKAGETGVPAGTSRRRSRICYTILGTATAAGVVLPALLERLGTLPSTAPMVGLLTGVTAALVFEWLHGTVRTVSHGPELRLITASTLMGARTVDITALDRIRRLCIPTRQTSWTVMWVTDSQGTSLWLDDNYQREREVIERIAALLRAPDPARPADRTGTAAARVSRSAAVRLGLVTSSRGRRAARACVNFLLGTTAVPAAGILGLLATWSLATA</sequence>
<evidence type="ECO:0000313" key="3">
    <source>
        <dbReference type="Proteomes" id="UP000540506"/>
    </source>
</evidence>
<dbReference type="RefSeq" id="WP_184944368.1">
    <property type="nucleotide sequence ID" value="NZ_JACHJV010000002.1"/>
</dbReference>
<keyword evidence="3" id="KW-1185">Reference proteome</keyword>
<gene>
    <name evidence="2" type="ORF">FHR34_006833</name>
</gene>
<accession>A0A7W7R976</accession>
<feature type="transmembrane region" description="Helical" evidence="1">
    <location>
        <begin position="33"/>
        <end position="52"/>
    </location>
</feature>
<evidence type="ECO:0000313" key="2">
    <source>
        <dbReference type="EMBL" id="MBB4927738.1"/>
    </source>
</evidence>
<name>A0A7W7R976_KITKI</name>
<evidence type="ECO:0008006" key="4">
    <source>
        <dbReference type="Google" id="ProtNLM"/>
    </source>
</evidence>
<dbReference type="EMBL" id="JACHJV010000002">
    <property type="protein sequence ID" value="MBB4927738.1"/>
    <property type="molecule type" value="Genomic_DNA"/>
</dbReference>
<organism evidence="2 3">
    <name type="scientific">Kitasatospora kifunensis</name>
    <name type="common">Streptomyces kifunensis</name>
    <dbReference type="NCBI Taxonomy" id="58351"/>
    <lineage>
        <taxon>Bacteria</taxon>
        <taxon>Bacillati</taxon>
        <taxon>Actinomycetota</taxon>
        <taxon>Actinomycetes</taxon>
        <taxon>Kitasatosporales</taxon>
        <taxon>Streptomycetaceae</taxon>
        <taxon>Kitasatospora</taxon>
    </lineage>
</organism>
<comment type="caution">
    <text evidence="2">The sequence shown here is derived from an EMBL/GenBank/DDBJ whole genome shotgun (WGS) entry which is preliminary data.</text>
</comment>
<reference evidence="2 3" key="1">
    <citation type="submission" date="2020-08" db="EMBL/GenBank/DDBJ databases">
        <title>Sequencing the genomes of 1000 actinobacteria strains.</title>
        <authorList>
            <person name="Klenk H.-P."/>
        </authorList>
    </citation>
    <scope>NUCLEOTIDE SEQUENCE [LARGE SCALE GENOMIC DNA]</scope>
    <source>
        <strain evidence="2 3">DSM 41654</strain>
    </source>
</reference>
<feature type="transmembrane region" description="Helical" evidence="1">
    <location>
        <begin position="64"/>
        <end position="84"/>
    </location>
</feature>